<dbReference type="Proteomes" id="UP001597510">
    <property type="component" value="Unassembled WGS sequence"/>
</dbReference>
<keyword evidence="2 6" id="KW-0489">Methyltransferase</keyword>
<evidence type="ECO:0000256" key="4">
    <source>
        <dbReference type="ARBA" id="ARBA00022691"/>
    </source>
</evidence>
<comment type="similarity">
    <text evidence="6">Belongs to the class I-like SAM-binding methyltransferase superfamily. RsmB/NOP family.</text>
</comment>
<dbReference type="EMBL" id="JBHULC010000038">
    <property type="protein sequence ID" value="MFD2523447.1"/>
    <property type="molecule type" value="Genomic_DNA"/>
</dbReference>
<dbReference type="Pfam" id="PF17125">
    <property type="entry name" value="Methyltr_RsmF_N"/>
    <property type="match status" value="1"/>
</dbReference>
<name>A0ABW5JBL0_9BACT</name>
<dbReference type="PANTHER" id="PTHR22807:SF30">
    <property type="entry name" value="28S RRNA (CYTOSINE(4447)-C(5))-METHYLTRANSFERASE-RELATED"/>
    <property type="match status" value="1"/>
</dbReference>
<gene>
    <name evidence="8" type="ORF">ACFSR2_21295</name>
</gene>
<dbReference type="InterPro" id="IPR031341">
    <property type="entry name" value="Methyltr_RsmF_N"/>
</dbReference>
<feature type="domain" description="SAM-dependent MTase RsmB/NOP-type" evidence="7">
    <location>
        <begin position="8"/>
        <end position="289"/>
    </location>
</feature>
<reference evidence="9" key="1">
    <citation type="journal article" date="2019" name="Int. J. Syst. Evol. Microbiol.">
        <title>The Global Catalogue of Microorganisms (GCM) 10K type strain sequencing project: providing services to taxonomists for standard genome sequencing and annotation.</title>
        <authorList>
            <consortium name="The Broad Institute Genomics Platform"/>
            <consortium name="The Broad Institute Genome Sequencing Center for Infectious Disease"/>
            <person name="Wu L."/>
            <person name="Ma J."/>
        </authorList>
    </citation>
    <scope>NUCLEOTIDE SEQUENCE [LARGE SCALE GENOMIC DNA]</scope>
    <source>
        <strain evidence="9">KCTC 52344</strain>
    </source>
</reference>
<feature type="binding site" evidence="6">
    <location>
        <begin position="108"/>
        <end position="114"/>
    </location>
    <ligand>
        <name>S-adenosyl-L-methionine</name>
        <dbReference type="ChEBI" id="CHEBI:59789"/>
    </ligand>
</feature>
<dbReference type="GO" id="GO:0008168">
    <property type="term" value="F:methyltransferase activity"/>
    <property type="evidence" value="ECO:0007669"/>
    <property type="project" value="UniProtKB-KW"/>
</dbReference>
<keyword evidence="3 6" id="KW-0808">Transferase</keyword>
<dbReference type="Gene3D" id="3.30.70.1170">
    <property type="entry name" value="Sun protein, domain 3"/>
    <property type="match status" value="1"/>
</dbReference>
<protein>
    <submittedName>
        <fullName evidence="8">Methyltransferase domain-containing protein</fullName>
    </submittedName>
</protein>
<dbReference type="PROSITE" id="PS51686">
    <property type="entry name" value="SAM_MT_RSMB_NOP"/>
    <property type="match status" value="1"/>
</dbReference>
<evidence type="ECO:0000256" key="1">
    <source>
        <dbReference type="ARBA" id="ARBA00022490"/>
    </source>
</evidence>
<evidence type="ECO:0000313" key="8">
    <source>
        <dbReference type="EMBL" id="MFD2523447.1"/>
    </source>
</evidence>
<dbReference type="SUPFAM" id="SSF53335">
    <property type="entry name" value="S-adenosyl-L-methionine-dependent methyltransferases"/>
    <property type="match status" value="1"/>
</dbReference>
<keyword evidence="4 6" id="KW-0949">S-adenosyl-L-methionine</keyword>
<dbReference type="Gene3D" id="3.40.50.150">
    <property type="entry name" value="Vaccinia Virus protein VP39"/>
    <property type="match status" value="1"/>
</dbReference>
<dbReference type="InterPro" id="IPR023267">
    <property type="entry name" value="RCMT"/>
</dbReference>
<dbReference type="PRINTS" id="PR02008">
    <property type="entry name" value="RCMTFAMILY"/>
</dbReference>
<dbReference type="InterPro" id="IPR029063">
    <property type="entry name" value="SAM-dependent_MTases_sf"/>
</dbReference>
<feature type="binding site" evidence="6">
    <location>
        <position position="159"/>
    </location>
    <ligand>
        <name>S-adenosyl-L-methionine</name>
        <dbReference type="ChEBI" id="CHEBI:59789"/>
    </ligand>
</feature>
<dbReference type="Pfam" id="PF01189">
    <property type="entry name" value="Methyltr_RsmB-F"/>
    <property type="match status" value="1"/>
</dbReference>
<dbReference type="InterPro" id="IPR027391">
    <property type="entry name" value="Nol1_Nop2_Fmu_2"/>
</dbReference>
<proteinExistence type="inferred from homology"/>
<keyword evidence="9" id="KW-1185">Reference proteome</keyword>
<organism evidence="8 9">
    <name type="scientific">Emticicia soli</name>
    <dbReference type="NCBI Taxonomy" id="2027878"/>
    <lineage>
        <taxon>Bacteria</taxon>
        <taxon>Pseudomonadati</taxon>
        <taxon>Bacteroidota</taxon>
        <taxon>Cytophagia</taxon>
        <taxon>Cytophagales</taxon>
        <taxon>Leadbetterellaceae</taxon>
        <taxon>Emticicia</taxon>
    </lineage>
</organism>
<evidence type="ECO:0000259" key="7">
    <source>
        <dbReference type="PROSITE" id="PS51686"/>
    </source>
</evidence>
<dbReference type="PANTHER" id="PTHR22807">
    <property type="entry name" value="NOP2 YEAST -RELATED NOL1/NOP2/FMU SUN DOMAIN-CONTAINING"/>
    <property type="match status" value="1"/>
</dbReference>
<evidence type="ECO:0000256" key="5">
    <source>
        <dbReference type="ARBA" id="ARBA00022884"/>
    </source>
</evidence>
<dbReference type="Pfam" id="PF13636">
    <property type="entry name" value="Methyltranf_PUA"/>
    <property type="match status" value="1"/>
</dbReference>
<accession>A0ABW5JBL0</accession>
<feature type="binding site" evidence="6">
    <location>
        <position position="132"/>
    </location>
    <ligand>
        <name>S-adenosyl-L-methionine</name>
        <dbReference type="ChEBI" id="CHEBI:59789"/>
    </ligand>
</feature>
<keyword evidence="5 6" id="KW-0694">RNA-binding</keyword>
<evidence type="ECO:0000313" key="9">
    <source>
        <dbReference type="Proteomes" id="UP001597510"/>
    </source>
</evidence>
<comment type="caution">
    <text evidence="8">The sequence shown here is derived from an EMBL/GenBank/DDBJ whole genome shotgun (WGS) entry which is preliminary data.</text>
</comment>
<dbReference type="CDD" id="cd02440">
    <property type="entry name" value="AdoMet_MTases"/>
    <property type="match status" value="1"/>
</dbReference>
<dbReference type="Gene3D" id="2.30.130.60">
    <property type="match status" value="1"/>
</dbReference>
<evidence type="ECO:0000256" key="6">
    <source>
        <dbReference type="PROSITE-ProRule" id="PRU01023"/>
    </source>
</evidence>
<evidence type="ECO:0000256" key="2">
    <source>
        <dbReference type="ARBA" id="ARBA00022603"/>
    </source>
</evidence>
<dbReference type="InterPro" id="IPR001678">
    <property type="entry name" value="MeTrfase_RsmB-F_NOP2_dom"/>
</dbReference>
<dbReference type="InterPro" id="IPR049560">
    <property type="entry name" value="MeTrfase_RsmB-F_NOP2_cat"/>
</dbReference>
<dbReference type="RefSeq" id="WP_340233265.1">
    <property type="nucleotide sequence ID" value="NZ_JBBEWC010000001.1"/>
</dbReference>
<feature type="binding site" evidence="6">
    <location>
        <position position="176"/>
    </location>
    <ligand>
        <name>S-adenosyl-L-methionine</name>
        <dbReference type="ChEBI" id="CHEBI:59789"/>
    </ligand>
</feature>
<sequence length="450" mass="50879">MKLPEAFSLQMQQILGEEYPAFVESLAEPTPVTIRLNNRKTPSEPLATQERVLWHSDAYYLAERPVFTLDPAFHAGAYYVQEASSMFVAEAIRQAIDTSKALKVMDLCAAPGGKTTLLASLLNNKSLLVANEVIKSRVGVLKENLEKWGFPNYIVSNHDSEEMIDLEGFFDIVLTDAPCSGEGLFRKDPKAMNEWSENNVQICCARQKRILQAAAMLVAPGGILCYSTCTYNEKENELNAQWLTQVADFEPVELEIPAEWGITARKYGYQFYPHKTKGEGFYLAVFRKTRGDKQEAKGKIKLNRVPQKKIEVLKEWLQTPDTFEYFEKPDGQIVAIPADLTNEYAVLFRALHKRSSGLEIGQFKGNDFIPSHDLALSTAIAQNLPAIELSKDDALKFLKRENLTTDLSEQPKGWLLARYQGLNLGFMKVIGGRINNYLPKEWRIRMDIPE</sequence>
<keyword evidence="1" id="KW-0963">Cytoplasm</keyword>
<evidence type="ECO:0000256" key="3">
    <source>
        <dbReference type="ARBA" id="ARBA00022679"/>
    </source>
</evidence>
<feature type="active site" description="Nucleophile" evidence="6">
    <location>
        <position position="229"/>
    </location>
</feature>
<dbReference type="GO" id="GO:0032259">
    <property type="term" value="P:methylation"/>
    <property type="evidence" value="ECO:0007669"/>
    <property type="project" value="UniProtKB-KW"/>
</dbReference>